<feature type="chain" id="PRO_5040278273" description="Carboxylic ester hydrolase" evidence="1">
    <location>
        <begin position="20"/>
        <end position="157"/>
    </location>
</feature>
<comment type="caution">
    <text evidence="2">The sequence shown here is derived from an EMBL/GenBank/DDBJ whole genome shotgun (WGS) entry which is preliminary data.</text>
</comment>
<feature type="signal peptide" evidence="1">
    <location>
        <begin position="1"/>
        <end position="19"/>
    </location>
</feature>
<dbReference type="EMBL" id="MU251526">
    <property type="protein sequence ID" value="KAG9232870.1"/>
    <property type="molecule type" value="Genomic_DNA"/>
</dbReference>
<dbReference type="Proteomes" id="UP000824998">
    <property type="component" value="Unassembled WGS sequence"/>
</dbReference>
<dbReference type="OrthoDB" id="3538574at2759"/>
<dbReference type="AlphaFoldDB" id="A0A9P7YFW8"/>
<evidence type="ECO:0000256" key="1">
    <source>
        <dbReference type="SAM" id="SignalP"/>
    </source>
</evidence>
<evidence type="ECO:0000313" key="2">
    <source>
        <dbReference type="EMBL" id="KAG9232870.1"/>
    </source>
</evidence>
<protein>
    <recommendedName>
        <fullName evidence="4">Carboxylic ester hydrolase</fullName>
    </recommendedName>
</protein>
<reference evidence="2" key="1">
    <citation type="journal article" date="2021" name="IMA Fungus">
        <title>Genomic characterization of three marine fungi, including Emericellopsis atlantica sp. nov. with signatures of a generalist lifestyle and marine biomass degradation.</title>
        <authorList>
            <person name="Hagestad O.C."/>
            <person name="Hou L."/>
            <person name="Andersen J.H."/>
            <person name="Hansen E.H."/>
            <person name="Altermark B."/>
            <person name="Li C."/>
            <person name="Kuhnert E."/>
            <person name="Cox R.J."/>
            <person name="Crous P.W."/>
            <person name="Spatafora J.W."/>
            <person name="Lail K."/>
            <person name="Amirebrahimi M."/>
            <person name="Lipzen A."/>
            <person name="Pangilinan J."/>
            <person name="Andreopoulos W."/>
            <person name="Hayes R.D."/>
            <person name="Ng V."/>
            <person name="Grigoriev I.V."/>
            <person name="Jackson S.A."/>
            <person name="Sutton T.D.S."/>
            <person name="Dobson A.D.W."/>
            <person name="Rama T."/>
        </authorList>
    </citation>
    <scope>NUCLEOTIDE SEQUENCE</scope>
    <source>
        <strain evidence="2">TRa018bII</strain>
    </source>
</reference>
<keyword evidence="3" id="KW-1185">Reference proteome</keyword>
<accession>A0A9P7YFW8</accession>
<organism evidence="2 3">
    <name type="scientific">Amylocarpus encephaloides</name>
    <dbReference type="NCBI Taxonomy" id="45428"/>
    <lineage>
        <taxon>Eukaryota</taxon>
        <taxon>Fungi</taxon>
        <taxon>Dikarya</taxon>
        <taxon>Ascomycota</taxon>
        <taxon>Pezizomycotina</taxon>
        <taxon>Leotiomycetes</taxon>
        <taxon>Helotiales</taxon>
        <taxon>Helotiales incertae sedis</taxon>
        <taxon>Amylocarpus</taxon>
    </lineage>
</organism>
<name>A0A9P7YFW8_9HELO</name>
<proteinExistence type="predicted"/>
<gene>
    <name evidence="2" type="ORF">BJ875DRAFT_485667</name>
</gene>
<sequence length="157" mass="16724">MLFTPLVVFATAALPFTEACYRVYGTIQQHTNKNTQATTYLPSIFLTTTADGTICDGHIGFGTGHASNPYQPDFIPGGIPTNTSFSGPWSGANCTKPYTNAEVFGINGQALVRDVKSAFFIHPEALNWKQPATAEALAGIPGVVSSVWTFDSGDVQC</sequence>
<evidence type="ECO:0000313" key="3">
    <source>
        <dbReference type="Proteomes" id="UP000824998"/>
    </source>
</evidence>
<keyword evidence="1" id="KW-0732">Signal</keyword>
<evidence type="ECO:0008006" key="4">
    <source>
        <dbReference type="Google" id="ProtNLM"/>
    </source>
</evidence>